<organism evidence="2">
    <name type="scientific">viral metagenome</name>
    <dbReference type="NCBI Taxonomy" id="1070528"/>
    <lineage>
        <taxon>unclassified sequences</taxon>
        <taxon>metagenomes</taxon>
        <taxon>organismal metagenomes</taxon>
    </lineage>
</organism>
<protein>
    <submittedName>
        <fullName evidence="2">Uncharacterized protein</fullName>
    </submittedName>
</protein>
<name>A0A6M3KB57_9ZZZZ</name>
<dbReference type="AlphaFoldDB" id="A0A6M3KB57"/>
<dbReference type="EMBL" id="MT141314">
    <property type="protein sequence ID" value="QJA58217.1"/>
    <property type="molecule type" value="Genomic_DNA"/>
</dbReference>
<dbReference type="EMBL" id="MT142355">
    <property type="protein sequence ID" value="QJA78818.1"/>
    <property type="molecule type" value="Genomic_DNA"/>
</dbReference>
<sequence>MYKEIKDYLNATKHIKRKNTVIKVDPKKEYKFIKLPSLSKKDE</sequence>
<proteinExistence type="predicted"/>
<evidence type="ECO:0000313" key="1">
    <source>
        <dbReference type="EMBL" id="QJA58217.1"/>
    </source>
</evidence>
<gene>
    <name evidence="2" type="ORF">MM415A00983_0001</name>
    <name evidence="1" type="ORF">MM415B01478_0002</name>
</gene>
<reference evidence="2" key="1">
    <citation type="submission" date="2020-03" db="EMBL/GenBank/DDBJ databases">
        <title>The deep terrestrial virosphere.</title>
        <authorList>
            <person name="Holmfeldt K."/>
            <person name="Nilsson E."/>
            <person name="Simone D."/>
            <person name="Lopez-Fernandez M."/>
            <person name="Wu X."/>
            <person name="de Brujin I."/>
            <person name="Lundin D."/>
            <person name="Andersson A."/>
            <person name="Bertilsson S."/>
            <person name="Dopson M."/>
        </authorList>
    </citation>
    <scope>NUCLEOTIDE SEQUENCE</scope>
    <source>
        <strain evidence="2">MM415A00983</strain>
        <strain evidence="1">MM415B01478</strain>
    </source>
</reference>
<evidence type="ECO:0000313" key="2">
    <source>
        <dbReference type="EMBL" id="QJA78818.1"/>
    </source>
</evidence>
<accession>A0A6M3KB57</accession>